<dbReference type="VEuPathDB" id="FungiDB:BO71DRAFT_367260"/>
<name>A0A319CS18_9EURO</name>
<evidence type="ECO:0000259" key="3">
    <source>
        <dbReference type="Pfam" id="PF17109"/>
    </source>
</evidence>
<keyword evidence="5" id="KW-1185">Reference proteome</keyword>
<feature type="domain" description="Fungal death-pathway protein SesB" evidence="2">
    <location>
        <begin position="512"/>
        <end position="537"/>
    </location>
</feature>
<dbReference type="Gene3D" id="1.20.120.1020">
    <property type="entry name" value="Prion-inhibition and propagation, HeLo domain"/>
    <property type="match status" value="1"/>
</dbReference>
<gene>
    <name evidence="4" type="ORF">BO71DRAFT_367260</name>
</gene>
<dbReference type="InterPro" id="IPR038305">
    <property type="entry name" value="HeLo_sf"/>
</dbReference>
<dbReference type="EMBL" id="KZ826235">
    <property type="protein sequence ID" value="PYH87470.1"/>
    <property type="molecule type" value="Genomic_DNA"/>
</dbReference>
<evidence type="ECO:0008006" key="6">
    <source>
        <dbReference type="Google" id="ProtNLM"/>
    </source>
</evidence>
<dbReference type="Pfam" id="PF14479">
    <property type="entry name" value="HeLo"/>
    <property type="match status" value="1"/>
</dbReference>
<feature type="domain" description="Fungal STAND N-terminal Goodbye" evidence="3">
    <location>
        <begin position="22"/>
        <end position="145"/>
    </location>
</feature>
<dbReference type="OrthoDB" id="20872at2759"/>
<dbReference type="Pfam" id="PF17046">
    <property type="entry name" value="Ses_B"/>
    <property type="match status" value="1"/>
</dbReference>
<accession>A0A319CS18</accession>
<dbReference type="InterPro" id="IPR031469">
    <property type="entry name" value="SesB_dom"/>
</dbReference>
<evidence type="ECO:0000259" key="1">
    <source>
        <dbReference type="Pfam" id="PF14479"/>
    </source>
</evidence>
<dbReference type="Proteomes" id="UP000247810">
    <property type="component" value="Unassembled WGS sequence"/>
</dbReference>
<dbReference type="InterPro" id="IPR029498">
    <property type="entry name" value="HeLo_dom"/>
</dbReference>
<dbReference type="AlphaFoldDB" id="A0A319CS18"/>
<dbReference type="PANTHER" id="PTHR37542:SF3">
    <property type="entry name" value="PRION-INHIBITION AND PROPAGATION HELO DOMAIN-CONTAINING PROTEIN"/>
    <property type="match status" value="1"/>
</dbReference>
<dbReference type="PANTHER" id="PTHR37542">
    <property type="entry name" value="HELO DOMAIN-CONTAINING PROTEIN-RELATED"/>
    <property type="match status" value="1"/>
</dbReference>
<sequence>MAVETYTTTATATTPTDLATLWQTAVVDYEHRTGKSLRVGSYRSMDEAVRGTEGLAQKFKDFRNDATKIAKVRVALKNNMWLIQKIVTTVQTVGTSVSAFPPAVPASLIFSAFGQVMQSFADQSADYDKIMGFFEFAHRFLDRLSIIEDKSPNLPPFQRCVTRVFASILRICAVAQKYAAEKRLRKWFENLVKGEDGDLVSANTELEEAVNELSQAVGLGTLRMVDVLRQMTESMDGKMDFLVSKTDLIDERTRRIETNGEFMIKQNSALGDKQEAMTAMQRQTLEMVTEQSQQFKKVVESFGAIQLGANFGASLRASVLKLDVIRLRLSRWGKSVGLADFHAVGSLRESPTTTLDPEELPAVEGLLGEILEQFDDAVRMSGRFRTRHGDGAVLDPARELDPASASLHQKITDLTVARHGGGAGTGDKAPAVTLYEAKSFTRLVEDTGECVNKLVDMYPGSRDAQRKLAEQEVAQVRKIQGALPLLKEAAAGQDGMLMETVVKAIKATSTTTNYTTNASFSGSNSGFQLGSNMGSMSDFRWGK</sequence>
<organism evidence="4 5">
    <name type="scientific">Aspergillus ellipticus CBS 707.79</name>
    <dbReference type="NCBI Taxonomy" id="1448320"/>
    <lineage>
        <taxon>Eukaryota</taxon>
        <taxon>Fungi</taxon>
        <taxon>Dikarya</taxon>
        <taxon>Ascomycota</taxon>
        <taxon>Pezizomycotina</taxon>
        <taxon>Eurotiomycetes</taxon>
        <taxon>Eurotiomycetidae</taxon>
        <taxon>Eurotiales</taxon>
        <taxon>Aspergillaceae</taxon>
        <taxon>Aspergillus</taxon>
        <taxon>Aspergillus subgen. Circumdati</taxon>
    </lineage>
</organism>
<dbReference type="Pfam" id="PF17109">
    <property type="entry name" value="Goodbye"/>
    <property type="match status" value="1"/>
</dbReference>
<evidence type="ECO:0000259" key="2">
    <source>
        <dbReference type="Pfam" id="PF17046"/>
    </source>
</evidence>
<proteinExistence type="predicted"/>
<feature type="domain" description="Prion-inhibition and propagation HeLo" evidence="1">
    <location>
        <begin position="293"/>
        <end position="480"/>
    </location>
</feature>
<dbReference type="InterPro" id="IPR031350">
    <property type="entry name" value="Goodbye_dom"/>
</dbReference>
<evidence type="ECO:0000313" key="5">
    <source>
        <dbReference type="Proteomes" id="UP000247810"/>
    </source>
</evidence>
<evidence type="ECO:0000313" key="4">
    <source>
        <dbReference type="EMBL" id="PYH87470.1"/>
    </source>
</evidence>
<dbReference type="STRING" id="1448320.A0A319CS18"/>
<protein>
    <recommendedName>
        <fullName evidence="6">Fungal STAND N-terminal Goodbye domain-containing protein</fullName>
    </recommendedName>
</protein>
<reference evidence="4 5" key="1">
    <citation type="submission" date="2018-02" db="EMBL/GenBank/DDBJ databases">
        <title>The genomes of Aspergillus section Nigri reveals drivers in fungal speciation.</title>
        <authorList>
            <consortium name="DOE Joint Genome Institute"/>
            <person name="Vesth T.C."/>
            <person name="Nybo J."/>
            <person name="Theobald S."/>
            <person name="Brandl J."/>
            <person name="Frisvad J.C."/>
            <person name="Nielsen K.F."/>
            <person name="Lyhne E.K."/>
            <person name="Kogle M.E."/>
            <person name="Kuo A."/>
            <person name="Riley R."/>
            <person name="Clum A."/>
            <person name="Nolan M."/>
            <person name="Lipzen A."/>
            <person name="Salamov A."/>
            <person name="Henrissat B."/>
            <person name="Wiebenga A."/>
            <person name="De vries R.P."/>
            <person name="Grigoriev I.V."/>
            <person name="Mortensen U.H."/>
            <person name="Andersen M.R."/>
            <person name="Baker S.E."/>
        </authorList>
    </citation>
    <scope>NUCLEOTIDE SEQUENCE [LARGE SCALE GENOMIC DNA]</scope>
    <source>
        <strain evidence="4 5">CBS 707.79</strain>
    </source>
</reference>